<dbReference type="InterPro" id="IPR001126">
    <property type="entry name" value="UmuC"/>
</dbReference>
<evidence type="ECO:0000256" key="1">
    <source>
        <dbReference type="ARBA" id="ARBA00022763"/>
    </source>
</evidence>
<sequence length="508" mass="55783">MREVRRYLALWFPLFPANRLARTGAPDDAPYAFVEKQRGAMRIVAVDAAAHALGLGPGLTLADARARVPELAVVDHDPAADLALLDRIADGCDRYTPLVAVEPPDGLTLDITGCGQGFADEAALAADIEARLSAYGMKLRHAIAGTPEAAQALARYQTMPATDEQAAVRRLPIAALDLDEETELALRRAGLKTIADLAARPTAPLSTRFGEDVTALLARLLGKSDSRITPRRVPPALLVERRLAEPIARTEHALAILGELVAEAAETMEERHLGGRRFAARFFRSDGIAIDLAVETSLAVRDPVIVMRLFDERLDSLADPLDPGYGFDLIRLAVPVLAPLAPTQLLLEGGEVAAGELAALIDRLSVRMGRGRFRRLTPRDTHIPEQAVLALPAIEAAAPESWPQPEVGEPPLRPLHLFDPPQAIQVTAEVPDGPPRQFRWRRTLHEVTRFEGPERIAAEWWKRDTGQGLTRDYYRIEDARGRRFWVFRHGLYGSEKSDPGWYVHGLFA</sequence>
<dbReference type="AlphaFoldDB" id="A0A7H0LJ37"/>
<name>A0A7H0LJ37_9SPHN</name>
<evidence type="ECO:0000313" key="4">
    <source>
        <dbReference type="Proteomes" id="UP000516148"/>
    </source>
</evidence>
<gene>
    <name evidence="3" type="ORF">H3Z74_24240</name>
</gene>
<dbReference type="InterPro" id="IPR050356">
    <property type="entry name" value="SulA_CellDiv_inhibitor"/>
</dbReference>
<evidence type="ECO:0000259" key="2">
    <source>
        <dbReference type="Pfam" id="PF00817"/>
    </source>
</evidence>
<dbReference type="EMBL" id="CP061038">
    <property type="protein sequence ID" value="QNQ09690.1"/>
    <property type="molecule type" value="Genomic_DNA"/>
</dbReference>
<proteinExistence type="predicted"/>
<keyword evidence="4" id="KW-1185">Reference proteome</keyword>
<dbReference type="Proteomes" id="UP000516148">
    <property type="component" value="Chromosome"/>
</dbReference>
<protein>
    <submittedName>
        <fullName evidence="3">DNA polymerase Y family protein</fullName>
    </submittedName>
</protein>
<keyword evidence="1" id="KW-0227">DNA damage</keyword>
<accession>A0A7H0LJ37</accession>
<evidence type="ECO:0000313" key="3">
    <source>
        <dbReference type="EMBL" id="QNQ09690.1"/>
    </source>
</evidence>
<dbReference type="SUPFAM" id="SSF56672">
    <property type="entry name" value="DNA/RNA polymerases"/>
    <property type="match status" value="1"/>
</dbReference>
<organism evidence="3 4">
    <name type="scientific">Sphingomonas alpina</name>
    <dbReference type="NCBI Taxonomy" id="653931"/>
    <lineage>
        <taxon>Bacteria</taxon>
        <taxon>Pseudomonadati</taxon>
        <taxon>Pseudomonadota</taxon>
        <taxon>Alphaproteobacteria</taxon>
        <taxon>Sphingomonadales</taxon>
        <taxon>Sphingomonadaceae</taxon>
        <taxon>Sphingomonas</taxon>
    </lineage>
</organism>
<dbReference type="Pfam" id="PF00817">
    <property type="entry name" value="IMS"/>
    <property type="match status" value="1"/>
</dbReference>
<feature type="domain" description="UmuC" evidence="2">
    <location>
        <begin position="34"/>
        <end position="152"/>
    </location>
</feature>
<reference evidence="3 4" key="1">
    <citation type="submission" date="2020-09" db="EMBL/GenBank/DDBJ databases">
        <title>Sphingomonas sp., a new species isolated from pork steak.</title>
        <authorList>
            <person name="Heidler von Heilborn D."/>
        </authorList>
    </citation>
    <scope>NUCLEOTIDE SEQUENCE [LARGE SCALE GENOMIC DNA]</scope>
    <source>
        <strain evidence="4">S8-3T</strain>
    </source>
</reference>
<dbReference type="PANTHER" id="PTHR35369">
    <property type="entry name" value="BLR3025 PROTEIN-RELATED"/>
    <property type="match status" value="1"/>
</dbReference>
<dbReference type="InterPro" id="IPR043502">
    <property type="entry name" value="DNA/RNA_pol_sf"/>
</dbReference>
<dbReference type="PANTHER" id="PTHR35369:SF2">
    <property type="entry name" value="BLR3025 PROTEIN"/>
    <property type="match status" value="1"/>
</dbReference>
<dbReference type="CDD" id="cd03468">
    <property type="entry name" value="PolY_like"/>
    <property type="match status" value="1"/>
</dbReference>
<dbReference type="KEGG" id="spap:H3Z74_24240"/>
<dbReference type="GO" id="GO:0006281">
    <property type="term" value="P:DNA repair"/>
    <property type="evidence" value="ECO:0007669"/>
    <property type="project" value="InterPro"/>
</dbReference>